<dbReference type="Pfam" id="PF04464">
    <property type="entry name" value="Glyphos_transf"/>
    <property type="match status" value="1"/>
</dbReference>
<organism evidence="1 2">
    <name type="scientific">Peribacillus simplex</name>
    <dbReference type="NCBI Taxonomy" id="1478"/>
    <lineage>
        <taxon>Bacteria</taxon>
        <taxon>Bacillati</taxon>
        <taxon>Bacillota</taxon>
        <taxon>Bacilli</taxon>
        <taxon>Bacillales</taxon>
        <taxon>Bacillaceae</taxon>
        <taxon>Peribacillus</taxon>
    </lineage>
</organism>
<dbReference type="EMBL" id="JAUCEY010000008">
    <property type="protein sequence ID" value="MDM5454940.1"/>
    <property type="molecule type" value="Genomic_DNA"/>
</dbReference>
<protein>
    <submittedName>
        <fullName evidence="1">CDP-glycerol glycerophosphotransferase family protein</fullName>
    </submittedName>
</protein>
<comment type="caution">
    <text evidence="1">The sequence shown here is derived from an EMBL/GenBank/DDBJ whole genome shotgun (WGS) entry which is preliminary data.</text>
</comment>
<dbReference type="Proteomes" id="UP001234602">
    <property type="component" value="Unassembled WGS sequence"/>
</dbReference>
<dbReference type="Gene3D" id="3.40.50.12580">
    <property type="match status" value="1"/>
</dbReference>
<evidence type="ECO:0000313" key="2">
    <source>
        <dbReference type="Proteomes" id="UP001234602"/>
    </source>
</evidence>
<dbReference type="GO" id="GO:0047355">
    <property type="term" value="F:CDP-glycerol glycerophosphotransferase activity"/>
    <property type="evidence" value="ECO:0007669"/>
    <property type="project" value="InterPro"/>
</dbReference>
<dbReference type="InterPro" id="IPR007554">
    <property type="entry name" value="Glycerophosphate_synth"/>
</dbReference>
<dbReference type="PANTHER" id="PTHR37316:SF3">
    <property type="entry name" value="TEICHOIC ACID GLYCEROL-PHOSPHATE TRANSFERASE"/>
    <property type="match status" value="1"/>
</dbReference>
<proteinExistence type="predicted"/>
<dbReference type="SUPFAM" id="SSF53756">
    <property type="entry name" value="UDP-Glycosyltransferase/glycogen phosphorylase"/>
    <property type="match status" value="1"/>
</dbReference>
<name>A0AAW7IHD0_9BACI</name>
<sequence>MGQKIITVDHLVCKDEKISFHFKNPHPVKIIGIEESMKIRWTFDTDIIDSKMVIDLKSFNAEYYQAASRWKLYVEENGELHRIQISGGKNEYFHSIPSIGVQVITPYITRNGCLSIVIKQPIHLSDEVLSAKMSLMSLNFKGSFLTGTVRLEMKREYEMVGLVLKPRDISEDKQYLFQVKGKDKLSFEIDVDSMELRPFYYDFYLLVRVDGNDHYIRFKNPTWSASRKLNKRLFGMSYTFDNGFWIYPYITASGTLALTYKEKTEYESNMYFFKEILASWVFNILRPYYMKKNIWLIYEKTADRAQDNGYYFFKYIYENHKHQQAYYIIKPDSEDYPKLEGMRNRVVEFMSFKYMVYMFSAQLLVSSETKGHAYDIRIQKGRIRKAMNYKPLVFLQHGVIGLKKLNSIFKKSSINAPSLFVVSSPAEGKIIQNHFGYSKKELIVSGLPRWDVIENKSKGKSILLMPTWRVWLENLPFEEVEKSEYVQVFRTFLQSKELSQLLEQHDLTLYFYLHPKFEDFIDHFSNNNHRIIISNEQDLNSLLMQTSMLITDYSSVAWDMFYQKKPVIFYQFDLETYNKYQGSYMDLDHELFGDQVFTTEKLISTIKDYTETGFEEKEGFGLLREMYLPYIDHSNSQRVYNGIQEKQGMLKKIKRKQSISRLLSNPGVRFLWSKLNNVKPIKRVGERIRLKTK</sequence>
<reference evidence="1" key="1">
    <citation type="submission" date="2023-06" db="EMBL/GenBank/DDBJ databases">
        <title>Comparative genomics of Bacillaceae isolates and their secondary metabolite potential.</title>
        <authorList>
            <person name="Song L."/>
            <person name="Nielsen L.J."/>
            <person name="Mohite O."/>
            <person name="Xu X."/>
            <person name="Weber T."/>
            <person name="Kovacs A.T."/>
        </authorList>
    </citation>
    <scope>NUCLEOTIDE SEQUENCE</scope>
    <source>
        <strain evidence="1">D8_B_37</strain>
    </source>
</reference>
<dbReference type="AlphaFoldDB" id="A0AAW7IHD0"/>
<dbReference type="InterPro" id="IPR043148">
    <property type="entry name" value="TagF_C"/>
</dbReference>
<dbReference type="InterPro" id="IPR051612">
    <property type="entry name" value="Teichoic_Acid_Biosynth"/>
</dbReference>
<accession>A0AAW7IHD0</accession>
<dbReference type="PANTHER" id="PTHR37316">
    <property type="entry name" value="TEICHOIC ACID GLYCEROL-PHOSPHATE PRIMASE"/>
    <property type="match status" value="1"/>
</dbReference>
<dbReference type="RefSeq" id="WP_061461989.1">
    <property type="nucleotide sequence ID" value="NZ_CP011008.1"/>
</dbReference>
<dbReference type="GO" id="GO:0016020">
    <property type="term" value="C:membrane"/>
    <property type="evidence" value="ECO:0007669"/>
    <property type="project" value="InterPro"/>
</dbReference>
<evidence type="ECO:0000313" key="1">
    <source>
        <dbReference type="EMBL" id="MDM5454940.1"/>
    </source>
</evidence>
<gene>
    <name evidence="1" type="ORF">QUF89_22755</name>
</gene>